<keyword evidence="1" id="KW-0732">Signal</keyword>
<dbReference type="InterPro" id="IPR008939">
    <property type="entry name" value="Lytic_TGlycosylase_superhlx_U"/>
</dbReference>
<dbReference type="PROSITE" id="PS50104">
    <property type="entry name" value="TIR"/>
    <property type="match status" value="1"/>
</dbReference>
<sequence length="680" mass="73421">MTTARVFLSHAPEDEPQAELVEIALRARGIPVARGRDLTLFDGITDKLRQAVDEASVFVAVCSPHYLVRHACQWEFTRAVLAAQRSGDPADRIVAVGCPDPTGLAEWARANEIADVVAAKVDKAGRVPLCGTRDPQPERLARPRRFVGRYATLWELHRATGPVVLTGKAASGKTTLAEQYGALFRTAYPGGVEWAELDEHDPLDWYTADLRRVAAERFGVDLAGLGLDQARDALAELLTVAGADICWFVDGVPPGCDAKRFVLPSPRVRTVLTARAADRGWGFTEIAVPPFTPEEARQPDHRTGGDHVRAVLAFASVLDSVPISGDVLVDGVTPVYGSAAPMVVARVLDDLDGVLHPVDLPDCAGRQTWRLHPLVAAEVRRTTDAAAMVDRAATVLDRVLADPRAGLHTLRHATRVARDGALAPETRQALLRAVAVRLEARGDNAAAFSVRVAAGDHLAAAWLALTAGAAPEALREAAQLKGDPINDYRGRFLTAAAYDLLGAHDRADAVLPGLATDPIPVWATEPERGRMALFRVRALRARGHHETARTLLEELLPRIHRTDPGPSHRGEWAAAAVEHAHLLLLTGDREAAREKAAEVELVFRAAGLARHRLAQEAGAIVVEVTADVAAACRAVRQAETWYGPADSLTTRLRDVHGRLTVPERAAPRSRLSRLLRAVFD</sequence>
<dbReference type="SUPFAM" id="SSF52200">
    <property type="entry name" value="Toll/Interleukin receptor TIR domain"/>
    <property type="match status" value="1"/>
</dbReference>
<dbReference type="SUPFAM" id="SSF48435">
    <property type="entry name" value="Bacterial muramidases"/>
    <property type="match status" value="1"/>
</dbReference>
<dbReference type="GO" id="GO:0004553">
    <property type="term" value="F:hydrolase activity, hydrolyzing O-glycosyl compounds"/>
    <property type="evidence" value="ECO:0007669"/>
    <property type="project" value="InterPro"/>
</dbReference>
<gene>
    <name evidence="3" type="ORF">SAMN04487818_110142</name>
</gene>
<dbReference type="InterPro" id="IPR000157">
    <property type="entry name" value="TIR_dom"/>
</dbReference>
<dbReference type="AlphaFoldDB" id="A0A1H9WFF0"/>
<dbReference type="Gene3D" id="3.40.50.10140">
    <property type="entry name" value="Toll/interleukin-1 receptor homology (TIR) domain"/>
    <property type="match status" value="1"/>
</dbReference>
<evidence type="ECO:0000313" key="3">
    <source>
        <dbReference type="EMBL" id="SES32554.1"/>
    </source>
</evidence>
<protein>
    <submittedName>
        <fullName evidence="3">TIR domain-containing protein</fullName>
    </submittedName>
</protein>
<feature type="domain" description="TIR" evidence="2">
    <location>
        <begin position="2"/>
        <end position="125"/>
    </location>
</feature>
<accession>A0A1H9WFF0</accession>
<evidence type="ECO:0000313" key="4">
    <source>
        <dbReference type="Proteomes" id="UP000199051"/>
    </source>
</evidence>
<dbReference type="InterPro" id="IPR027417">
    <property type="entry name" value="P-loop_NTPase"/>
</dbReference>
<evidence type="ECO:0000259" key="2">
    <source>
        <dbReference type="PROSITE" id="PS50104"/>
    </source>
</evidence>
<dbReference type="STRING" id="155974.SAMN04487818_110142"/>
<dbReference type="Proteomes" id="UP000199051">
    <property type="component" value="Unassembled WGS sequence"/>
</dbReference>
<evidence type="ECO:0000256" key="1">
    <source>
        <dbReference type="ARBA" id="ARBA00022729"/>
    </source>
</evidence>
<dbReference type="EMBL" id="FOGI01000010">
    <property type="protein sequence ID" value="SES32554.1"/>
    <property type="molecule type" value="Genomic_DNA"/>
</dbReference>
<reference evidence="4" key="1">
    <citation type="submission" date="2016-10" db="EMBL/GenBank/DDBJ databases">
        <authorList>
            <person name="Varghese N."/>
            <person name="Submissions S."/>
        </authorList>
    </citation>
    <scope>NUCLEOTIDE SEQUENCE [LARGE SCALE GENOMIC DNA]</scope>
    <source>
        <strain evidence="4">DSM 44260</strain>
    </source>
</reference>
<dbReference type="Gene3D" id="3.40.50.300">
    <property type="entry name" value="P-loop containing nucleotide triphosphate hydrolases"/>
    <property type="match status" value="1"/>
</dbReference>
<keyword evidence="4" id="KW-1185">Reference proteome</keyword>
<dbReference type="Pfam" id="PF13676">
    <property type="entry name" value="TIR_2"/>
    <property type="match status" value="1"/>
</dbReference>
<dbReference type="InterPro" id="IPR035897">
    <property type="entry name" value="Toll_tir_struct_dom_sf"/>
</dbReference>
<dbReference type="GO" id="GO:0042597">
    <property type="term" value="C:periplasmic space"/>
    <property type="evidence" value="ECO:0007669"/>
    <property type="project" value="InterPro"/>
</dbReference>
<name>A0A1H9WFF0_9PSEU</name>
<dbReference type="GO" id="GO:0007165">
    <property type="term" value="P:signal transduction"/>
    <property type="evidence" value="ECO:0007669"/>
    <property type="project" value="InterPro"/>
</dbReference>
<dbReference type="RefSeq" id="WP_177215734.1">
    <property type="nucleotide sequence ID" value="NZ_FOGI01000010.1"/>
</dbReference>
<proteinExistence type="predicted"/>
<organism evidence="3 4">
    <name type="scientific">Actinokineospora terrae</name>
    <dbReference type="NCBI Taxonomy" id="155974"/>
    <lineage>
        <taxon>Bacteria</taxon>
        <taxon>Bacillati</taxon>
        <taxon>Actinomycetota</taxon>
        <taxon>Actinomycetes</taxon>
        <taxon>Pseudonocardiales</taxon>
        <taxon>Pseudonocardiaceae</taxon>
        <taxon>Actinokineospora</taxon>
    </lineage>
</organism>